<reference evidence="2 3" key="1">
    <citation type="journal article" date="2016" name="Genome Biol. Evol.">
        <title>Gene Family Evolution Reflects Adaptation to Soil Environmental Stressors in the Genome of the Collembolan Orchesella cincta.</title>
        <authorList>
            <person name="Faddeeva-Vakhrusheva A."/>
            <person name="Derks M.F."/>
            <person name="Anvar S.Y."/>
            <person name="Agamennone V."/>
            <person name="Suring W."/>
            <person name="Smit S."/>
            <person name="van Straalen N.M."/>
            <person name="Roelofs D."/>
        </authorList>
    </citation>
    <scope>NUCLEOTIDE SEQUENCE [LARGE SCALE GENOMIC DNA]</scope>
    <source>
        <tissue evidence="2">Mixed pool</tissue>
    </source>
</reference>
<protein>
    <submittedName>
        <fullName evidence="2">UDP-N-acetylhexosamine pyrophosphorylase</fullName>
    </submittedName>
</protein>
<evidence type="ECO:0000313" key="2">
    <source>
        <dbReference type="EMBL" id="ODM92183.1"/>
    </source>
</evidence>
<keyword evidence="3" id="KW-1185">Reference proteome</keyword>
<dbReference type="GO" id="GO:0003977">
    <property type="term" value="F:UDP-N-acetylglucosamine diphosphorylase activity"/>
    <property type="evidence" value="ECO:0007669"/>
    <property type="project" value="TreeGrafter"/>
</dbReference>
<evidence type="ECO:0000313" key="3">
    <source>
        <dbReference type="Proteomes" id="UP000094527"/>
    </source>
</evidence>
<dbReference type="GO" id="GO:0006048">
    <property type="term" value="P:UDP-N-acetylglucosamine biosynthetic process"/>
    <property type="evidence" value="ECO:0007669"/>
    <property type="project" value="TreeGrafter"/>
</dbReference>
<comment type="caution">
    <text evidence="2">The sequence shown here is derived from an EMBL/GenBank/DDBJ whole genome shotgun (WGS) entry which is preliminary data.</text>
</comment>
<proteinExistence type="inferred from homology"/>
<dbReference type="InterPro" id="IPR039741">
    <property type="entry name" value="UDP-sugar_pyrophosphorylase"/>
</dbReference>
<dbReference type="SUPFAM" id="SSF53448">
    <property type="entry name" value="Nucleotide-diphospho-sugar transferases"/>
    <property type="match status" value="1"/>
</dbReference>
<dbReference type="STRING" id="48709.A0A1D2MGX5"/>
<dbReference type="PANTHER" id="PTHR11952:SF2">
    <property type="entry name" value="LD24639P"/>
    <property type="match status" value="1"/>
</dbReference>
<dbReference type="EMBL" id="LJIJ01001303">
    <property type="protein sequence ID" value="ODM92183.1"/>
    <property type="molecule type" value="Genomic_DNA"/>
</dbReference>
<feature type="non-terminal residue" evidence="2">
    <location>
        <position position="163"/>
    </location>
</feature>
<dbReference type="Proteomes" id="UP000094527">
    <property type="component" value="Unassembled WGS sequence"/>
</dbReference>
<comment type="similarity">
    <text evidence="1">Belongs to the UDPGP type 1 family.</text>
</comment>
<evidence type="ECO:0000256" key="1">
    <source>
        <dbReference type="ARBA" id="ARBA00010401"/>
    </source>
</evidence>
<dbReference type="InterPro" id="IPR029044">
    <property type="entry name" value="Nucleotide-diphossugar_trans"/>
</dbReference>
<dbReference type="AlphaFoldDB" id="A0A1D2MGX5"/>
<dbReference type="OrthoDB" id="532420at2759"/>
<gene>
    <name evidence="2" type="ORF">Ocin01_14498</name>
</gene>
<dbReference type="Gene3D" id="3.90.550.10">
    <property type="entry name" value="Spore Coat Polysaccharide Biosynthesis Protein SpsA, Chain A"/>
    <property type="match status" value="1"/>
</dbReference>
<organism evidence="2 3">
    <name type="scientific">Orchesella cincta</name>
    <name type="common">Springtail</name>
    <name type="synonym">Podura cincta</name>
    <dbReference type="NCBI Taxonomy" id="48709"/>
    <lineage>
        <taxon>Eukaryota</taxon>
        <taxon>Metazoa</taxon>
        <taxon>Ecdysozoa</taxon>
        <taxon>Arthropoda</taxon>
        <taxon>Hexapoda</taxon>
        <taxon>Collembola</taxon>
        <taxon>Entomobryomorpha</taxon>
        <taxon>Entomobryoidea</taxon>
        <taxon>Orchesellidae</taxon>
        <taxon>Orchesellinae</taxon>
        <taxon>Orchesella</taxon>
    </lineage>
</organism>
<dbReference type="PANTHER" id="PTHR11952">
    <property type="entry name" value="UDP- GLUCOSE PYROPHOSPHORYLASE"/>
    <property type="match status" value="1"/>
</dbReference>
<accession>A0A1D2MGX5</accession>
<sequence length="163" mass="18988">MDVTQLREELAKYNQEHLLQFWDDLSNEEKHELYTELKELNLDEVTRYFRKTQHSNTEELGKLDDRLSRSHLKSMGMVRTDADRLKQYENEGLRLIGNGKVAVLLLAGGQGTGLELRILKECTMLDFHLGKLFISYRPKILRLETLAEQTTGQRGSVPWYAFT</sequence>
<name>A0A1D2MGX5_ORCCI</name>